<keyword evidence="3" id="KW-1185">Reference proteome</keyword>
<comment type="caution">
    <text evidence="2">The sequence shown here is derived from an EMBL/GenBank/DDBJ whole genome shotgun (WGS) entry which is preliminary data.</text>
</comment>
<dbReference type="Pfam" id="PF12013">
    <property type="entry name" value="OrsD"/>
    <property type="match status" value="1"/>
</dbReference>
<sequence>MTINMTAESLQSEPSAIHPYIVLSTYRLLVCQVCGFASVAEEVATHLRTRHRDIQPQHRQDLVEKIKRIPDVFRSRDEIRRYLQYPTDLIQPIPYLAPPEPDGLKCRTCGHIVRRHQWIDPRGRGRPAPNCPVSAYELPWEEHTKGRAGGSKVKSSTKKPQETPRLLTSEASTHLQQVIDREARYREALGQPRSTTNDTGTDTFAATSLWLDRTQWPSIYRGSRRDVLRALIRLPDRHALNADYILGQGSSEGAPNIISPREDEQKISCIMRALDSVIDRCEDTVRCTSHNLHCWLLSSRLHSRREIAFNLVAEKSSEIKYRRTQKQFLAFVLRVYRMPDGSRREMMNVKLKPEISKQLDQIWEHNIWNHLDVSKGTWPVMKRQGSSMVGIYSNPTGVCQGPGRKGSVTDGETDDENDNEDNQSDYDDSGGYTARTYQDLLPGPSSTLLIYFSDILRFFADAIIYIQRMLFLKQFEYFDEYPNNGEIITHGTAELNIDLSRVKDDIISTKSGYSFVNYPENVYVYTAGRNGLAKDGIWTWHAITAYLKQVSKIEDQTLRIRELLSLKYENGPNTMYVICHYKAKRLTNREFYIIRFLLCLQTQLLFQNNRRPWLISHLTDIIIKATLELHNDCSNDTDINAIYTWQSGHRPLQHGITYRLNKAYLSRLQLLLLRYYNKNILSEPKRFPVLKLSLINKKQKGSRPLVILNSQDQVPSVSGEIPLQDIYNENGNLASINGVLYVLNKPRLLICLLYRHAIQPRRGIKAHFRNIHKYTGNKLKLSRFSYNYCEFLSINNLNVRNHYNQCKGSSVRY</sequence>
<protein>
    <submittedName>
        <fullName evidence="2">Uncharacterized protein</fullName>
    </submittedName>
</protein>
<feature type="region of interest" description="Disordered" evidence="1">
    <location>
        <begin position="394"/>
        <end position="429"/>
    </location>
</feature>
<organism evidence="2 3">
    <name type="scientific">Fusarium tricinctum</name>
    <dbReference type="NCBI Taxonomy" id="61284"/>
    <lineage>
        <taxon>Eukaryota</taxon>
        <taxon>Fungi</taxon>
        <taxon>Dikarya</taxon>
        <taxon>Ascomycota</taxon>
        <taxon>Pezizomycotina</taxon>
        <taxon>Sordariomycetes</taxon>
        <taxon>Hypocreomycetidae</taxon>
        <taxon>Hypocreales</taxon>
        <taxon>Nectriaceae</taxon>
        <taxon>Fusarium</taxon>
        <taxon>Fusarium tricinctum species complex</taxon>
    </lineage>
</organism>
<evidence type="ECO:0000256" key="1">
    <source>
        <dbReference type="SAM" id="MobiDB-lite"/>
    </source>
</evidence>
<feature type="region of interest" description="Disordered" evidence="1">
    <location>
        <begin position="142"/>
        <end position="165"/>
    </location>
</feature>
<gene>
    <name evidence="2" type="ORF">BKA59DRAFT_536212</name>
</gene>
<dbReference type="OrthoDB" id="5088879at2759"/>
<evidence type="ECO:0000313" key="2">
    <source>
        <dbReference type="EMBL" id="KAH7231099.1"/>
    </source>
</evidence>
<dbReference type="AlphaFoldDB" id="A0A8K0RJW6"/>
<dbReference type="EMBL" id="JAGPXF010000009">
    <property type="protein sequence ID" value="KAH7231099.1"/>
    <property type="molecule type" value="Genomic_DNA"/>
</dbReference>
<evidence type="ECO:0000313" key="3">
    <source>
        <dbReference type="Proteomes" id="UP000813427"/>
    </source>
</evidence>
<dbReference type="InterPro" id="IPR022698">
    <property type="entry name" value="OrsD"/>
</dbReference>
<feature type="compositionally biased region" description="Acidic residues" evidence="1">
    <location>
        <begin position="411"/>
        <end position="428"/>
    </location>
</feature>
<reference evidence="2" key="1">
    <citation type="journal article" date="2021" name="Nat. Commun.">
        <title>Genetic determinants of endophytism in the Arabidopsis root mycobiome.</title>
        <authorList>
            <person name="Mesny F."/>
            <person name="Miyauchi S."/>
            <person name="Thiergart T."/>
            <person name="Pickel B."/>
            <person name="Atanasova L."/>
            <person name="Karlsson M."/>
            <person name="Huettel B."/>
            <person name="Barry K.W."/>
            <person name="Haridas S."/>
            <person name="Chen C."/>
            <person name="Bauer D."/>
            <person name="Andreopoulos W."/>
            <person name="Pangilinan J."/>
            <person name="LaButti K."/>
            <person name="Riley R."/>
            <person name="Lipzen A."/>
            <person name="Clum A."/>
            <person name="Drula E."/>
            <person name="Henrissat B."/>
            <person name="Kohler A."/>
            <person name="Grigoriev I.V."/>
            <person name="Martin F.M."/>
            <person name="Hacquard S."/>
        </authorList>
    </citation>
    <scope>NUCLEOTIDE SEQUENCE</scope>
    <source>
        <strain evidence="2">MPI-SDFR-AT-0068</strain>
    </source>
</reference>
<proteinExistence type="predicted"/>
<dbReference type="Proteomes" id="UP000813427">
    <property type="component" value="Unassembled WGS sequence"/>
</dbReference>
<accession>A0A8K0RJW6</accession>
<name>A0A8K0RJW6_9HYPO</name>